<proteinExistence type="predicted"/>
<dbReference type="SUPFAM" id="SSF52172">
    <property type="entry name" value="CheY-like"/>
    <property type="match status" value="1"/>
</dbReference>
<protein>
    <submittedName>
        <fullName evidence="5">Transcriptional regulator NarL</fullName>
    </submittedName>
</protein>
<dbReference type="Pfam" id="PF00072">
    <property type="entry name" value="Response_reg"/>
    <property type="match status" value="1"/>
</dbReference>
<keyword evidence="6" id="KW-1185">Reference proteome</keyword>
<feature type="domain" description="Response regulatory" evidence="4">
    <location>
        <begin position="7"/>
        <end position="123"/>
    </location>
</feature>
<dbReference type="PANTHER" id="PTHR43214:SF38">
    <property type="entry name" value="NITRATE_NITRITE RESPONSE REGULATOR PROTEIN NARL"/>
    <property type="match status" value="1"/>
</dbReference>
<dbReference type="SMART" id="SM00448">
    <property type="entry name" value="REC"/>
    <property type="match status" value="1"/>
</dbReference>
<dbReference type="Gene3D" id="3.40.50.2300">
    <property type="match status" value="1"/>
</dbReference>
<gene>
    <name evidence="5" type="ORF">AJE_11109</name>
</gene>
<dbReference type="Pfam" id="PF00196">
    <property type="entry name" value="GerE"/>
    <property type="match status" value="1"/>
</dbReference>
<dbReference type="PROSITE" id="PS00622">
    <property type="entry name" value="HTH_LUXR_1"/>
    <property type="match status" value="1"/>
</dbReference>
<sequence length="217" mass="23854">MSEQISSVMLVDDHPLLRKGLKQLLALEDELEVIAEASNGQDAIKLAAELDPDLIILDLNMQGMDGLETLKRMRDEGVTSRIVMLTVSDADEDIVKAISNGADGYLLKDTDPEVLLDQIKKALDGKMVLSEAITQVLATALRRPQAKTPAELNSLTNREYEILHLIAKGMSNKVIARELNISDGTVKVHVKHLLKKLGLRSRVEAAVWMVNQQGGKL</sequence>
<dbReference type="NCBIfam" id="NF007935">
    <property type="entry name" value="PRK10651.1"/>
    <property type="match status" value="1"/>
</dbReference>
<evidence type="ECO:0000259" key="3">
    <source>
        <dbReference type="PROSITE" id="PS50043"/>
    </source>
</evidence>
<dbReference type="InterPro" id="IPR001789">
    <property type="entry name" value="Sig_transdc_resp-reg_receiver"/>
</dbReference>
<dbReference type="InterPro" id="IPR000792">
    <property type="entry name" value="Tscrpt_reg_LuxR_C"/>
</dbReference>
<reference evidence="5 6" key="1">
    <citation type="journal article" date="2012" name="J. Bacteriol.">
        <title>Genome Sequence of Extracellular-Protease-Producing Alishewanella jeotgali Isolated from Traditional Korean Fermented Seafood.</title>
        <authorList>
            <person name="Jung J."/>
            <person name="Chun J."/>
            <person name="Park W."/>
        </authorList>
    </citation>
    <scope>NUCLEOTIDE SEQUENCE [LARGE SCALE GENOMIC DNA]</scope>
    <source>
        <strain evidence="5 6">KCTC 22429</strain>
    </source>
</reference>
<feature type="modified residue" description="4-aspartylphosphate" evidence="2">
    <location>
        <position position="58"/>
    </location>
</feature>
<evidence type="ECO:0000256" key="1">
    <source>
        <dbReference type="ARBA" id="ARBA00023125"/>
    </source>
</evidence>
<dbReference type="SUPFAM" id="SSF46894">
    <property type="entry name" value="C-terminal effector domain of the bipartite response regulators"/>
    <property type="match status" value="1"/>
</dbReference>
<dbReference type="InterPro" id="IPR011006">
    <property type="entry name" value="CheY-like_superfamily"/>
</dbReference>
<evidence type="ECO:0000259" key="4">
    <source>
        <dbReference type="PROSITE" id="PS50110"/>
    </source>
</evidence>
<evidence type="ECO:0000313" key="5">
    <source>
        <dbReference type="EMBL" id="EHR40611.1"/>
    </source>
</evidence>
<dbReference type="PRINTS" id="PR00038">
    <property type="entry name" value="HTHLUXR"/>
</dbReference>
<evidence type="ECO:0000256" key="2">
    <source>
        <dbReference type="PROSITE-ProRule" id="PRU00169"/>
    </source>
</evidence>
<dbReference type="eggNOG" id="COG2197">
    <property type="taxonomic scope" value="Bacteria"/>
</dbReference>
<dbReference type="PROSITE" id="PS50043">
    <property type="entry name" value="HTH_LUXR_2"/>
    <property type="match status" value="1"/>
</dbReference>
<dbReference type="GO" id="GO:0003677">
    <property type="term" value="F:DNA binding"/>
    <property type="evidence" value="ECO:0007669"/>
    <property type="project" value="UniProtKB-KW"/>
</dbReference>
<evidence type="ECO:0000313" key="6">
    <source>
        <dbReference type="Proteomes" id="UP000012046"/>
    </source>
</evidence>
<dbReference type="EMBL" id="AHTH01000037">
    <property type="protein sequence ID" value="EHR40611.1"/>
    <property type="molecule type" value="Genomic_DNA"/>
</dbReference>
<dbReference type="RefSeq" id="WP_008950926.1">
    <property type="nucleotide sequence ID" value="NZ_AHTH01000037.1"/>
</dbReference>
<dbReference type="SMART" id="SM00421">
    <property type="entry name" value="HTH_LUXR"/>
    <property type="match status" value="1"/>
</dbReference>
<keyword evidence="1" id="KW-0238">DNA-binding</keyword>
<dbReference type="InterPro" id="IPR016032">
    <property type="entry name" value="Sig_transdc_resp-reg_C-effctor"/>
</dbReference>
<dbReference type="PANTHER" id="PTHR43214">
    <property type="entry name" value="TWO-COMPONENT RESPONSE REGULATOR"/>
    <property type="match status" value="1"/>
</dbReference>
<organism evidence="5 6">
    <name type="scientific">Alishewanella jeotgali KCTC 22429</name>
    <dbReference type="NCBI Taxonomy" id="1129374"/>
    <lineage>
        <taxon>Bacteria</taxon>
        <taxon>Pseudomonadati</taxon>
        <taxon>Pseudomonadota</taxon>
        <taxon>Gammaproteobacteria</taxon>
        <taxon>Alteromonadales</taxon>
        <taxon>Alteromonadaceae</taxon>
        <taxon>Alishewanella</taxon>
    </lineage>
</organism>
<dbReference type="PROSITE" id="PS50110">
    <property type="entry name" value="RESPONSE_REGULATORY"/>
    <property type="match status" value="1"/>
</dbReference>
<feature type="domain" description="HTH luxR-type" evidence="3">
    <location>
        <begin position="148"/>
        <end position="213"/>
    </location>
</feature>
<dbReference type="Proteomes" id="UP000012046">
    <property type="component" value="Unassembled WGS sequence"/>
</dbReference>
<name>H3ZFJ9_9ALTE</name>
<comment type="caution">
    <text evidence="5">The sequence shown here is derived from an EMBL/GenBank/DDBJ whole genome shotgun (WGS) entry which is preliminary data.</text>
</comment>
<accession>H3ZFJ9</accession>
<keyword evidence="2" id="KW-0597">Phosphoprotein</keyword>
<dbReference type="GO" id="GO:0006355">
    <property type="term" value="P:regulation of DNA-templated transcription"/>
    <property type="evidence" value="ECO:0007669"/>
    <property type="project" value="InterPro"/>
</dbReference>
<dbReference type="STRING" id="1129374.AJE_11109"/>
<dbReference type="GO" id="GO:0000160">
    <property type="term" value="P:phosphorelay signal transduction system"/>
    <property type="evidence" value="ECO:0007669"/>
    <property type="project" value="InterPro"/>
</dbReference>
<dbReference type="AlphaFoldDB" id="H3ZFJ9"/>
<dbReference type="InterPro" id="IPR039420">
    <property type="entry name" value="WalR-like"/>
</dbReference>
<dbReference type="CDD" id="cd06170">
    <property type="entry name" value="LuxR_C_like"/>
    <property type="match status" value="1"/>
</dbReference>
<dbReference type="PATRIC" id="fig|1129374.4.peg.2202"/>